<dbReference type="Proteomes" id="UP000662618">
    <property type="component" value="Unassembled WGS sequence"/>
</dbReference>
<evidence type="ECO:0000313" key="2">
    <source>
        <dbReference type="Proteomes" id="UP000662618"/>
    </source>
</evidence>
<dbReference type="EMBL" id="CAJIMS010000001">
    <property type="protein sequence ID" value="CAD7815768.1"/>
    <property type="molecule type" value="Genomic_DNA"/>
</dbReference>
<proteinExistence type="predicted"/>
<organism evidence="1 2">
    <name type="scientific">Chryseobacterium aquaeductus</name>
    <dbReference type="NCBI Taxonomy" id="2675056"/>
    <lineage>
        <taxon>Bacteria</taxon>
        <taxon>Pseudomonadati</taxon>
        <taxon>Bacteroidota</taxon>
        <taxon>Flavobacteriia</taxon>
        <taxon>Flavobacteriales</taxon>
        <taxon>Weeksellaceae</taxon>
        <taxon>Chryseobacterium group</taxon>
        <taxon>Chryseobacterium</taxon>
    </lineage>
</organism>
<accession>A0A9N8MJI1</accession>
<protein>
    <submittedName>
        <fullName evidence="1">Uncharacterized protein</fullName>
    </submittedName>
</protein>
<gene>
    <name evidence="1" type="ORF">CHRY9390_03034</name>
</gene>
<sequence length="60" mass="7087">MCGNYWFYENLLTLSHKNKKATDKETVGSQERIISNYFLRIFTVFWNPSASMFSINTLET</sequence>
<reference evidence="1" key="1">
    <citation type="submission" date="2020-12" db="EMBL/GenBank/DDBJ databases">
        <authorList>
            <person name="Rodrigo-Torres L."/>
            <person name="Arahal R. D."/>
            <person name="Lucena T."/>
        </authorList>
    </citation>
    <scope>NUCLEOTIDE SEQUENCE</scope>
    <source>
        <strain evidence="1">CECT 9390</strain>
    </source>
</reference>
<comment type="caution">
    <text evidence="1">The sequence shown here is derived from an EMBL/GenBank/DDBJ whole genome shotgun (WGS) entry which is preliminary data.</text>
</comment>
<dbReference type="AlphaFoldDB" id="A0A9N8MJI1"/>
<evidence type="ECO:0000313" key="1">
    <source>
        <dbReference type="EMBL" id="CAD7815768.1"/>
    </source>
</evidence>
<name>A0A9N8MJI1_9FLAO</name>
<keyword evidence="2" id="KW-1185">Reference proteome</keyword>